<dbReference type="AlphaFoldDB" id="A0A9Q9C879"/>
<dbReference type="SUPFAM" id="SSF47819">
    <property type="entry name" value="HRDC-like"/>
    <property type="match status" value="1"/>
</dbReference>
<dbReference type="GO" id="GO:0000176">
    <property type="term" value="C:nuclear exosome (RNase complex)"/>
    <property type="evidence" value="ECO:0007669"/>
    <property type="project" value="TreeGrafter"/>
</dbReference>
<dbReference type="Proteomes" id="UP001059546">
    <property type="component" value="Chromosome XI"/>
</dbReference>
<evidence type="ECO:0000313" key="4">
    <source>
        <dbReference type="EMBL" id="UTX44382.1"/>
    </source>
</evidence>
<keyword evidence="2" id="KW-0539">Nucleus</keyword>
<evidence type="ECO:0000313" key="5">
    <source>
        <dbReference type="Proteomes" id="UP001059546"/>
    </source>
</evidence>
<feature type="domain" description="HRDC" evidence="3">
    <location>
        <begin position="272"/>
        <end position="352"/>
    </location>
</feature>
<dbReference type="InterPro" id="IPR036397">
    <property type="entry name" value="RNaseH_sf"/>
</dbReference>
<dbReference type="GO" id="GO:0003727">
    <property type="term" value="F:single-stranded RNA binding"/>
    <property type="evidence" value="ECO:0007669"/>
    <property type="project" value="TreeGrafter"/>
</dbReference>
<dbReference type="GO" id="GO:0071036">
    <property type="term" value="P:nuclear polyadenylation-dependent snoRNA catabolic process"/>
    <property type="evidence" value="ECO:0007669"/>
    <property type="project" value="TreeGrafter"/>
</dbReference>
<dbReference type="GO" id="GO:0000166">
    <property type="term" value="F:nucleotide binding"/>
    <property type="evidence" value="ECO:0007669"/>
    <property type="project" value="InterPro"/>
</dbReference>
<dbReference type="GO" id="GO:0071039">
    <property type="term" value="P:nuclear polyadenylation-dependent CUT catabolic process"/>
    <property type="evidence" value="ECO:0007669"/>
    <property type="project" value="TreeGrafter"/>
</dbReference>
<dbReference type="SUPFAM" id="SSF53098">
    <property type="entry name" value="Ribonuclease H-like"/>
    <property type="match status" value="1"/>
</dbReference>
<dbReference type="Gene3D" id="3.30.420.10">
    <property type="entry name" value="Ribonuclease H-like superfamily/Ribonuclease H"/>
    <property type="match status" value="1"/>
</dbReference>
<dbReference type="GO" id="GO:0071038">
    <property type="term" value="P:TRAMP-dependent tRNA surveillance pathway"/>
    <property type="evidence" value="ECO:0007669"/>
    <property type="project" value="TreeGrafter"/>
</dbReference>
<dbReference type="GO" id="GO:0005730">
    <property type="term" value="C:nucleolus"/>
    <property type="evidence" value="ECO:0007669"/>
    <property type="project" value="TreeGrafter"/>
</dbReference>
<evidence type="ECO:0000256" key="1">
    <source>
        <dbReference type="ARBA" id="ARBA00004123"/>
    </source>
</evidence>
<sequence length="360" mass="41401">MNLLDMSVKFVEEINLFLRQENDELDAVEVERLIQRIEEVQLLVRDSEESFRQMLEGIEAEESSKADTIVVITKNKKPICILGKEVVKPRIESINAGSVSCTHTPSFCKFKAFSSTVHVKTLAQLLDIDKHITQAAIEVFDHTYRSYEGFTCLISVGDTNGNIYIIDAIKFRAFIPRLALLKCNVPKIIHCGGCVERLLRDFKQLGCFRNYEIPSDMIFIDWRIRPVPRFLLEVLYRGVQEIREMVANGVEMEVYCSKKNDETKEMALKYGISNDGGLLEDLLKLREFLAKSNDESVQYVMTDDQVVRLLKTKPTSQRKMADELRRLSPIARQHIMDFLLLLNGKKKKFLLKDLMTPNQG</sequence>
<dbReference type="GO" id="GO:0071051">
    <property type="term" value="P:poly(A)-dependent snoRNA 3'-end processing"/>
    <property type="evidence" value="ECO:0007669"/>
    <property type="project" value="TreeGrafter"/>
</dbReference>
<dbReference type="GO" id="GO:0071040">
    <property type="term" value="P:nuclear polyadenylation-dependent antisense transcript catabolic process"/>
    <property type="evidence" value="ECO:0007669"/>
    <property type="project" value="TreeGrafter"/>
</dbReference>
<dbReference type="EMBL" id="CP075157">
    <property type="protein sequence ID" value="UTX44382.1"/>
    <property type="molecule type" value="Genomic_DNA"/>
</dbReference>
<name>A0A9Q9C879_ENCHE</name>
<dbReference type="GO" id="GO:0071035">
    <property type="term" value="P:nuclear polyadenylation-dependent rRNA catabolic process"/>
    <property type="evidence" value="ECO:0007669"/>
    <property type="project" value="TreeGrafter"/>
</dbReference>
<dbReference type="Pfam" id="PF00570">
    <property type="entry name" value="HRDC"/>
    <property type="match status" value="1"/>
</dbReference>
<dbReference type="PANTHER" id="PTHR12124">
    <property type="entry name" value="POLYMYOSITIS/SCLERODERMA AUTOANTIGEN-RELATED"/>
    <property type="match status" value="1"/>
</dbReference>
<dbReference type="PROSITE" id="PS50967">
    <property type="entry name" value="HRDC"/>
    <property type="match status" value="1"/>
</dbReference>
<protein>
    <submittedName>
        <fullName evidence="4">Ribosomal RNA-processing protein 6</fullName>
    </submittedName>
</protein>
<dbReference type="InterPro" id="IPR044876">
    <property type="entry name" value="HRDC_dom_sf"/>
</dbReference>
<comment type="subcellular location">
    <subcellularLocation>
        <location evidence="1">Nucleus</location>
    </subcellularLocation>
</comment>
<dbReference type="InterPro" id="IPR012337">
    <property type="entry name" value="RNaseH-like_sf"/>
</dbReference>
<dbReference type="InterPro" id="IPR045092">
    <property type="entry name" value="Rrp6-like"/>
</dbReference>
<evidence type="ECO:0000259" key="3">
    <source>
        <dbReference type="PROSITE" id="PS50967"/>
    </source>
</evidence>
<dbReference type="PANTHER" id="PTHR12124:SF47">
    <property type="entry name" value="EXOSOME COMPONENT 10"/>
    <property type="match status" value="1"/>
</dbReference>
<dbReference type="GO" id="GO:0071037">
    <property type="term" value="P:nuclear polyadenylation-dependent snRNA catabolic process"/>
    <property type="evidence" value="ECO:0007669"/>
    <property type="project" value="TreeGrafter"/>
</dbReference>
<proteinExistence type="predicted"/>
<gene>
    <name evidence="4" type="ORF">GPU96_11g21840</name>
</gene>
<dbReference type="GO" id="GO:0000175">
    <property type="term" value="F:3'-5'-RNA exonuclease activity"/>
    <property type="evidence" value="ECO:0007669"/>
    <property type="project" value="InterPro"/>
</dbReference>
<accession>A0A9Q9C879</accession>
<reference evidence="4" key="1">
    <citation type="submission" date="2021-05" db="EMBL/GenBank/DDBJ databases">
        <title>Encephalitozoon hellem ATCC 50604 Complete Genome.</title>
        <authorList>
            <person name="Mascarenhas dos Santos A.C."/>
            <person name="Julian A.T."/>
            <person name="Pombert J.-F."/>
        </authorList>
    </citation>
    <scope>NUCLEOTIDE SEQUENCE</scope>
    <source>
        <strain evidence="4">ATCC 50604</strain>
    </source>
</reference>
<dbReference type="Gene3D" id="1.10.150.80">
    <property type="entry name" value="HRDC domain"/>
    <property type="match status" value="1"/>
</dbReference>
<organism evidence="4 5">
    <name type="scientific">Encephalitozoon hellem</name>
    <name type="common">Microsporidian parasite</name>
    <dbReference type="NCBI Taxonomy" id="27973"/>
    <lineage>
        <taxon>Eukaryota</taxon>
        <taxon>Fungi</taxon>
        <taxon>Fungi incertae sedis</taxon>
        <taxon>Microsporidia</taxon>
        <taxon>Unikaryonidae</taxon>
        <taxon>Encephalitozoon</taxon>
    </lineage>
</organism>
<dbReference type="InterPro" id="IPR010997">
    <property type="entry name" value="HRDC-like_sf"/>
</dbReference>
<dbReference type="GO" id="GO:0071044">
    <property type="term" value="P:histone mRNA catabolic process"/>
    <property type="evidence" value="ECO:0007669"/>
    <property type="project" value="TreeGrafter"/>
</dbReference>
<dbReference type="InterPro" id="IPR002121">
    <property type="entry name" value="HRDC_dom"/>
</dbReference>
<evidence type="ECO:0000256" key="2">
    <source>
        <dbReference type="ARBA" id="ARBA00023242"/>
    </source>
</evidence>
<dbReference type="GO" id="GO:0000467">
    <property type="term" value="P:exonucleolytic trimming to generate mature 3'-end of 5.8S rRNA from tricistronic rRNA transcript (SSU-rRNA, 5.8S rRNA, LSU-rRNA)"/>
    <property type="evidence" value="ECO:0007669"/>
    <property type="project" value="InterPro"/>
</dbReference>